<dbReference type="RefSeq" id="WP_166214474.1">
    <property type="nucleotide sequence ID" value="NZ_CP088285.1"/>
</dbReference>
<evidence type="ECO:0000313" key="1">
    <source>
        <dbReference type="EMBL" id="NVI48306.1"/>
    </source>
</evidence>
<dbReference type="EMBL" id="JAAOLE020000001">
    <property type="protein sequence ID" value="NVI48306.1"/>
    <property type="molecule type" value="Genomic_DNA"/>
</dbReference>
<organism evidence="1">
    <name type="scientific">Bradyrhizobium septentrionale</name>
    <dbReference type="NCBI Taxonomy" id="1404411"/>
    <lineage>
        <taxon>Bacteria</taxon>
        <taxon>Pseudomonadati</taxon>
        <taxon>Pseudomonadota</taxon>
        <taxon>Alphaproteobacteria</taxon>
        <taxon>Hyphomicrobiales</taxon>
        <taxon>Nitrobacteraceae</taxon>
        <taxon>Bradyrhizobium</taxon>
    </lineage>
</organism>
<sequence length="128" mass="14135">MTWHPVTDFSAAEEILLDPRLKEVFETALEKGDAVVSANKDELQCSKRSPWIISLRHDGNILPYSYHSCSGRGRQMAEIERSIWLGQASAGDRTSPSAVICSACLHVLTRPIRESAFCSPLDVAAHLL</sequence>
<gene>
    <name evidence="1" type="ORF">HAP48_036625</name>
</gene>
<reference evidence="1" key="1">
    <citation type="submission" date="2020-06" db="EMBL/GenBank/DDBJ databases">
        <title>Whole Genome Sequence of Bradyrhizobium sp. Strain 1S1.</title>
        <authorList>
            <person name="Bromfield E.S.P."/>
            <person name="Cloutier S."/>
        </authorList>
    </citation>
    <scope>NUCLEOTIDE SEQUENCE [LARGE SCALE GENOMIC DNA]</scope>
    <source>
        <strain evidence="1">1S1</strain>
    </source>
</reference>
<dbReference type="AlphaFoldDB" id="A0A973W652"/>
<accession>A0A973W652</accession>
<protein>
    <submittedName>
        <fullName evidence="1">Uncharacterized protein</fullName>
    </submittedName>
</protein>
<name>A0A973W652_9BRAD</name>
<comment type="caution">
    <text evidence="1">The sequence shown here is derived from an EMBL/GenBank/DDBJ whole genome shotgun (WGS) entry which is preliminary data.</text>
</comment>
<proteinExistence type="predicted"/>